<keyword evidence="11 12" id="KW-0143">Chaperone</keyword>
<gene>
    <name evidence="14" type="primary">CAL1</name>
    <name evidence="14" type="ORF">T12_15096</name>
</gene>
<dbReference type="GO" id="GO:0005509">
    <property type="term" value="F:calcium ion binding"/>
    <property type="evidence" value="ECO:0007669"/>
    <property type="project" value="InterPro"/>
</dbReference>
<evidence type="ECO:0000256" key="2">
    <source>
        <dbReference type="ARBA" id="ARBA00010983"/>
    </source>
</evidence>
<comment type="similarity">
    <text evidence="2 12">Belongs to the calreticulin family.</text>
</comment>
<dbReference type="InterPro" id="IPR001580">
    <property type="entry name" value="Calret/calnex"/>
</dbReference>
<dbReference type="PRINTS" id="PR00626">
    <property type="entry name" value="CALRETICULIN"/>
</dbReference>
<comment type="subcellular location">
    <subcellularLocation>
        <location evidence="1">Endoplasmic reticulum lumen</location>
    </subcellularLocation>
</comment>
<evidence type="ECO:0000256" key="4">
    <source>
        <dbReference type="ARBA" id="ARBA00022723"/>
    </source>
</evidence>
<protein>
    <recommendedName>
        <fullName evidence="3">Calreticulin</fullName>
    </recommendedName>
</protein>
<feature type="non-terminal residue" evidence="14">
    <location>
        <position position="111"/>
    </location>
</feature>
<keyword evidence="5" id="KW-0732">Signal</keyword>
<evidence type="ECO:0000256" key="6">
    <source>
        <dbReference type="ARBA" id="ARBA00022734"/>
    </source>
</evidence>
<dbReference type="GO" id="GO:0005788">
    <property type="term" value="C:endoplasmic reticulum lumen"/>
    <property type="evidence" value="ECO:0007669"/>
    <property type="project" value="UniProtKB-SubCell"/>
</dbReference>
<evidence type="ECO:0000256" key="13">
    <source>
        <dbReference type="SAM" id="MobiDB-lite"/>
    </source>
</evidence>
<evidence type="ECO:0000256" key="1">
    <source>
        <dbReference type="ARBA" id="ARBA00004319"/>
    </source>
</evidence>
<keyword evidence="8 12" id="KW-0256">Endoplasmic reticulum</keyword>
<dbReference type="Pfam" id="PF00262">
    <property type="entry name" value="Calreticulin"/>
    <property type="match status" value="1"/>
</dbReference>
<feature type="non-terminal residue" evidence="14">
    <location>
        <position position="1"/>
    </location>
</feature>
<dbReference type="STRING" id="990121.A0A0V0YUF0"/>
<keyword evidence="10" id="KW-0106">Calcium</keyword>
<keyword evidence="7" id="KW-0677">Repeat</keyword>
<sequence>EDKEFILDANDSKPEGYDNILEEIPDQNARKPEDWNTEEKGEWKAPMIPNPEYKGPWKPKKIKNPNYKGKWKAPIIDNPEFVADPNIYVYPNLRYVGIELWQKKHGARSNM</sequence>
<dbReference type="InterPro" id="IPR018124">
    <property type="entry name" value="Calret/calnex_CS"/>
</dbReference>
<accession>A0A0V0YUF0</accession>
<evidence type="ECO:0000256" key="8">
    <source>
        <dbReference type="ARBA" id="ARBA00022824"/>
    </source>
</evidence>
<dbReference type="GO" id="GO:0030246">
    <property type="term" value="F:carbohydrate binding"/>
    <property type="evidence" value="ECO:0007669"/>
    <property type="project" value="UniProtKB-KW"/>
</dbReference>
<organism evidence="14 15">
    <name type="scientific">Trichinella patagoniensis</name>
    <dbReference type="NCBI Taxonomy" id="990121"/>
    <lineage>
        <taxon>Eukaryota</taxon>
        <taxon>Metazoa</taxon>
        <taxon>Ecdysozoa</taxon>
        <taxon>Nematoda</taxon>
        <taxon>Enoplea</taxon>
        <taxon>Dorylaimia</taxon>
        <taxon>Trichinellida</taxon>
        <taxon>Trichinellidae</taxon>
        <taxon>Trichinella</taxon>
    </lineage>
</organism>
<dbReference type="GO" id="GO:0051082">
    <property type="term" value="F:unfolded protein binding"/>
    <property type="evidence" value="ECO:0007669"/>
    <property type="project" value="InterPro"/>
</dbReference>
<feature type="region of interest" description="Disordered" evidence="13">
    <location>
        <begin position="27"/>
        <end position="59"/>
    </location>
</feature>
<evidence type="ECO:0000256" key="12">
    <source>
        <dbReference type="RuleBase" id="RU362126"/>
    </source>
</evidence>
<evidence type="ECO:0000313" key="15">
    <source>
        <dbReference type="Proteomes" id="UP000054783"/>
    </source>
</evidence>
<keyword evidence="6" id="KW-0430">Lectin</keyword>
<dbReference type="SUPFAM" id="SSF63887">
    <property type="entry name" value="P-domain of calnexin/calreticulin"/>
    <property type="match status" value="1"/>
</dbReference>
<dbReference type="EMBL" id="JYDQ01002463">
    <property type="protein sequence ID" value="KRY03809.1"/>
    <property type="molecule type" value="Genomic_DNA"/>
</dbReference>
<evidence type="ECO:0000256" key="11">
    <source>
        <dbReference type="ARBA" id="ARBA00023186"/>
    </source>
</evidence>
<dbReference type="AlphaFoldDB" id="A0A0V0YUF0"/>
<keyword evidence="9" id="KW-0862">Zinc</keyword>
<name>A0A0V0YUF0_9BILA</name>
<dbReference type="InterPro" id="IPR009033">
    <property type="entry name" value="Calreticulin/calnexin_P_dom_sf"/>
</dbReference>
<evidence type="ECO:0000256" key="3">
    <source>
        <dbReference type="ARBA" id="ARBA00015837"/>
    </source>
</evidence>
<dbReference type="GO" id="GO:0036503">
    <property type="term" value="P:ERAD pathway"/>
    <property type="evidence" value="ECO:0007669"/>
    <property type="project" value="TreeGrafter"/>
</dbReference>
<keyword evidence="15" id="KW-1185">Reference proteome</keyword>
<dbReference type="Proteomes" id="UP000054783">
    <property type="component" value="Unassembled WGS sequence"/>
</dbReference>
<keyword evidence="4" id="KW-0479">Metal-binding</keyword>
<reference evidence="14 15" key="1">
    <citation type="submission" date="2015-01" db="EMBL/GenBank/DDBJ databases">
        <title>Evolution of Trichinella species and genotypes.</title>
        <authorList>
            <person name="Korhonen P.K."/>
            <person name="Edoardo P."/>
            <person name="Giuseppe L.R."/>
            <person name="Gasser R.B."/>
        </authorList>
    </citation>
    <scope>NUCLEOTIDE SEQUENCE [LARGE SCALE GENOMIC DNA]</scope>
    <source>
        <strain evidence="14">ISS2496</strain>
    </source>
</reference>
<evidence type="ECO:0000256" key="10">
    <source>
        <dbReference type="ARBA" id="ARBA00022837"/>
    </source>
</evidence>
<comment type="caution">
    <text evidence="14">The sequence shown here is derived from an EMBL/GenBank/DDBJ whole genome shotgun (WGS) entry which is preliminary data.</text>
</comment>
<evidence type="ECO:0000256" key="7">
    <source>
        <dbReference type="ARBA" id="ARBA00022737"/>
    </source>
</evidence>
<dbReference type="GO" id="GO:0006457">
    <property type="term" value="P:protein folding"/>
    <property type="evidence" value="ECO:0007669"/>
    <property type="project" value="InterPro"/>
</dbReference>
<proteinExistence type="inferred from homology"/>
<evidence type="ECO:0000313" key="14">
    <source>
        <dbReference type="EMBL" id="KRY03809.1"/>
    </source>
</evidence>
<dbReference type="PROSITE" id="PS00805">
    <property type="entry name" value="CALRETICULIN_REPEAT"/>
    <property type="match status" value="1"/>
</dbReference>
<dbReference type="Gene3D" id="2.10.250.10">
    <property type="entry name" value="Calreticulin/calnexin, P domain"/>
    <property type="match status" value="1"/>
</dbReference>
<evidence type="ECO:0000256" key="9">
    <source>
        <dbReference type="ARBA" id="ARBA00022833"/>
    </source>
</evidence>
<dbReference type="GO" id="GO:0005789">
    <property type="term" value="C:endoplasmic reticulum membrane"/>
    <property type="evidence" value="ECO:0007669"/>
    <property type="project" value="TreeGrafter"/>
</dbReference>
<dbReference type="FunFam" id="2.10.250.10:FF:000002">
    <property type="entry name" value="Calreticulin"/>
    <property type="match status" value="1"/>
</dbReference>
<feature type="compositionally biased region" description="Basic and acidic residues" evidence="13">
    <location>
        <begin position="28"/>
        <end position="43"/>
    </location>
</feature>
<dbReference type="PANTHER" id="PTHR11073:SF2">
    <property type="entry name" value="CALRETICULIN"/>
    <property type="match status" value="1"/>
</dbReference>
<dbReference type="PANTHER" id="PTHR11073">
    <property type="entry name" value="CALRETICULIN AND CALNEXIN"/>
    <property type="match status" value="1"/>
</dbReference>
<evidence type="ECO:0000256" key="5">
    <source>
        <dbReference type="ARBA" id="ARBA00022729"/>
    </source>
</evidence>